<dbReference type="OrthoDB" id="1122493at2"/>
<keyword evidence="9 10" id="KW-0472">Membrane</keyword>
<evidence type="ECO:0000256" key="5">
    <source>
        <dbReference type="ARBA" id="ARBA00022692"/>
    </source>
</evidence>
<evidence type="ECO:0000256" key="11">
    <source>
        <dbReference type="SAM" id="MobiDB-lite"/>
    </source>
</evidence>
<proteinExistence type="inferred from homology"/>
<evidence type="ECO:0000313" key="13">
    <source>
        <dbReference type="Proteomes" id="UP000238034"/>
    </source>
</evidence>
<comment type="subcellular location">
    <subcellularLocation>
        <location evidence="1 10">Cell membrane</location>
        <topology evidence="1 10">Multi-pass membrane protein</topology>
    </subcellularLocation>
</comment>
<comment type="function">
    <text evidence="10">Involved in protein export. Participates in an early event of protein translocation.</text>
</comment>
<keyword evidence="7 10" id="KW-1133">Transmembrane helix</keyword>
<sequence>MFYVIIIVAIIICILLGLIILIQEPKGGGLTSGFAGSNNIMGVQRTGDFLEKGTWILTISLMVLVLFANVVVPQGASQSREAQEIQNQINKGSNAPAPVAPAATPLPGLPDTSKR</sequence>
<dbReference type="GO" id="GO:0015450">
    <property type="term" value="F:protein-transporting ATPase activity"/>
    <property type="evidence" value="ECO:0007669"/>
    <property type="project" value="UniProtKB-UniRule"/>
</dbReference>
<evidence type="ECO:0000256" key="3">
    <source>
        <dbReference type="ARBA" id="ARBA00022448"/>
    </source>
</evidence>
<evidence type="ECO:0000256" key="6">
    <source>
        <dbReference type="ARBA" id="ARBA00022927"/>
    </source>
</evidence>
<keyword evidence="6 10" id="KW-0653">Protein transport</keyword>
<dbReference type="Proteomes" id="UP000238034">
    <property type="component" value="Unassembled WGS sequence"/>
</dbReference>
<keyword evidence="13" id="KW-1185">Reference proteome</keyword>
<feature type="transmembrane region" description="Helical" evidence="10">
    <location>
        <begin position="53"/>
        <end position="72"/>
    </location>
</feature>
<dbReference type="PANTHER" id="PTHR34182:SF1">
    <property type="entry name" value="PROTEIN-EXPORT MEMBRANE PROTEIN SECG"/>
    <property type="match status" value="1"/>
</dbReference>
<comment type="caution">
    <text evidence="12">The sequence shown here is derived from an EMBL/GenBank/DDBJ whole genome shotgun (WGS) entry which is preliminary data.</text>
</comment>
<dbReference type="PANTHER" id="PTHR34182">
    <property type="entry name" value="PROTEIN-EXPORT MEMBRANE PROTEIN SECG"/>
    <property type="match status" value="1"/>
</dbReference>
<evidence type="ECO:0000256" key="4">
    <source>
        <dbReference type="ARBA" id="ARBA00022475"/>
    </source>
</evidence>
<keyword evidence="8 10" id="KW-0811">Translocation</keyword>
<reference evidence="12 13" key="1">
    <citation type="submission" date="2018-03" db="EMBL/GenBank/DDBJ databases">
        <title>Genomic Encyclopedia of Type Strains, Phase III (KMG-III): the genomes of soil and plant-associated and newly described type strains.</title>
        <authorList>
            <person name="Whitman W."/>
        </authorList>
    </citation>
    <scope>NUCLEOTIDE SEQUENCE [LARGE SCALE GENOMIC DNA]</scope>
    <source>
        <strain evidence="12 13">CGMCC 1.9313</strain>
    </source>
</reference>
<accession>A0A2T0U8U4</accession>
<evidence type="ECO:0000313" key="12">
    <source>
        <dbReference type="EMBL" id="PRY54278.1"/>
    </source>
</evidence>
<evidence type="ECO:0000256" key="1">
    <source>
        <dbReference type="ARBA" id="ARBA00004651"/>
    </source>
</evidence>
<protein>
    <recommendedName>
        <fullName evidence="10">Protein-export membrane protein SecG</fullName>
    </recommendedName>
</protein>
<dbReference type="Pfam" id="PF03840">
    <property type="entry name" value="SecG"/>
    <property type="match status" value="1"/>
</dbReference>
<dbReference type="NCBIfam" id="TIGR00810">
    <property type="entry name" value="secG"/>
    <property type="match status" value="1"/>
</dbReference>
<evidence type="ECO:0000256" key="8">
    <source>
        <dbReference type="ARBA" id="ARBA00023010"/>
    </source>
</evidence>
<keyword evidence="5 10" id="KW-0812">Transmembrane</keyword>
<name>A0A2T0U8U4_9SPHI</name>
<dbReference type="EMBL" id="PVTH01000002">
    <property type="protein sequence ID" value="PRY54278.1"/>
    <property type="molecule type" value="Genomic_DNA"/>
</dbReference>
<dbReference type="RefSeq" id="WP_106291349.1">
    <property type="nucleotide sequence ID" value="NZ_PVTH01000002.1"/>
</dbReference>
<keyword evidence="4 10" id="KW-1003">Cell membrane</keyword>
<keyword evidence="3 10" id="KW-0813">Transport</keyword>
<evidence type="ECO:0000256" key="10">
    <source>
        <dbReference type="RuleBase" id="RU365087"/>
    </source>
</evidence>
<feature type="compositionally biased region" description="Low complexity" evidence="11">
    <location>
        <begin position="95"/>
        <end position="106"/>
    </location>
</feature>
<evidence type="ECO:0000256" key="2">
    <source>
        <dbReference type="ARBA" id="ARBA00008445"/>
    </source>
</evidence>
<dbReference type="GO" id="GO:0009306">
    <property type="term" value="P:protein secretion"/>
    <property type="evidence" value="ECO:0007669"/>
    <property type="project" value="UniProtKB-UniRule"/>
</dbReference>
<comment type="similarity">
    <text evidence="2 10">Belongs to the SecG family.</text>
</comment>
<feature type="region of interest" description="Disordered" evidence="11">
    <location>
        <begin position="82"/>
        <end position="115"/>
    </location>
</feature>
<evidence type="ECO:0000256" key="7">
    <source>
        <dbReference type="ARBA" id="ARBA00022989"/>
    </source>
</evidence>
<feature type="transmembrane region" description="Helical" evidence="10">
    <location>
        <begin position="5"/>
        <end position="22"/>
    </location>
</feature>
<dbReference type="GO" id="GO:0005886">
    <property type="term" value="C:plasma membrane"/>
    <property type="evidence" value="ECO:0007669"/>
    <property type="project" value="UniProtKB-SubCell"/>
</dbReference>
<gene>
    <name evidence="12" type="ORF">B0I27_10244</name>
</gene>
<dbReference type="InterPro" id="IPR004692">
    <property type="entry name" value="SecG"/>
</dbReference>
<organism evidence="12 13">
    <name type="scientific">Arcticibacter pallidicorallinus</name>
    <dbReference type="NCBI Taxonomy" id="1259464"/>
    <lineage>
        <taxon>Bacteria</taxon>
        <taxon>Pseudomonadati</taxon>
        <taxon>Bacteroidota</taxon>
        <taxon>Sphingobacteriia</taxon>
        <taxon>Sphingobacteriales</taxon>
        <taxon>Sphingobacteriaceae</taxon>
        <taxon>Arcticibacter</taxon>
    </lineage>
</organism>
<dbReference type="GO" id="GO:0065002">
    <property type="term" value="P:intracellular protein transmembrane transport"/>
    <property type="evidence" value="ECO:0007669"/>
    <property type="project" value="TreeGrafter"/>
</dbReference>
<feature type="compositionally biased region" description="Polar residues" evidence="11">
    <location>
        <begin position="82"/>
        <end position="93"/>
    </location>
</feature>
<dbReference type="GO" id="GO:0043952">
    <property type="term" value="P:protein transport by the Sec complex"/>
    <property type="evidence" value="ECO:0007669"/>
    <property type="project" value="TreeGrafter"/>
</dbReference>
<dbReference type="AlphaFoldDB" id="A0A2T0U8U4"/>
<evidence type="ECO:0000256" key="9">
    <source>
        <dbReference type="ARBA" id="ARBA00023136"/>
    </source>
</evidence>